<dbReference type="GO" id="GO:0005506">
    <property type="term" value="F:iron ion binding"/>
    <property type="evidence" value="ECO:0007669"/>
    <property type="project" value="InterPro"/>
</dbReference>
<dbReference type="RefSeq" id="WP_210683176.1">
    <property type="nucleotide sequence ID" value="NZ_JAGMWN010000009.1"/>
</dbReference>
<dbReference type="PANTHER" id="PTHR11908">
    <property type="entry name" value="XANTHINE DEHYDROGENASE"/>
    <property type="match status" value="1"/>
</dbReference>
<dbReference type="InterPro" id="IPR016208">
    <property type="entry name" value="Ald_Oxase/xanthine_DH-like"/>
</dbReference>
<dbReference type="Pfam" id="PF02738">
    <property type="entry name" value="MoCoBD_1"/>
    <property type="match status" value="1"/>
</dbReference>
<keyword evidence="1" id="KW-0500">Molybdenum</keyword>
<gene>
    <name evidence="4" type="ORF">KAJ83_16310</name>
</gene>
<dbReference type="Pfam" id="PF01315">
    <property type="entry name" value="Ald_Xan_dh_C"/>
    <property type="match status" value="1"/>
</dbReference>
<dbReference type="EMBL" id="JAGMWN010000009">
    <property type="protein sequence ID" value="MBP5858585.1"/>
    <property type="molecule type" value="Genomic_DNA"/>
</dbReference>
<dbReference type="InterPro" id="IPR008274">
    <property type="entry name" value="AldOxase/xan_DH_MoCoBD1"/>
</dbReference>
<dbReference type="Pfam" id="PF20256">
    <property type="entry name" value="MoCoBD_2"/>
    <property type="match status" value="1"/>
</dbReference>
<dbReference type="InterPro" id="IPR036856">
    <property type="entry name" value="Ald_Oxase/Xan_DH_a/b_sf"/>
</dbReference>
<dbReference type="PANTHER" id="PTHR11908:SF132">
    <property type="entry name" value="ALDEHYDE OXIDASE 1-RELATED"/>
    <property type="match status" value="1"/>
</dbReference>
<proteinExistence type="predicted"/>
<dbReference type="SUPFAM" id="SSF56003">
    <property type="entry name" value="Molybdenum cofactor-binding domain"/>
    <property type="match status" value="1"/>
</dbReference>
<dbReference type="Gene3D" id="3.90.1170.50">
    <property type="entry name" value="Aldehyde oxidase/xanthine dehydrogenase, a/b hammerhead"/>
    <property type="match status" value="1"/>
</dbReference>
<reference evidence="4" key="1">
    <citation type="submission" date="2021-04" db="EMBL/GenBank/DDBJ databases">
        <authorList>
            <person name="Zhang D.-C."/>
        </authorList>
    </citation>
    <scope>NUCLEOTIDE SEQUENCE</scope>
    <source>
        <strain evidence="4">CGMCC 1.15697</strain>
    </source>
</reference>
<dbReference type="SMART" id="SM01008">
    <property type="entry name" value="Ald_Xan_dh_C"/>
    <property type="match status" value="1"/>
</dbReference>
<evidence type="ECO:0000256" key="1">
    <source>
        <dbReference type="ARBA" id="ARBA00022505"/>
    </source>
</evidence>
<keyword evidence="2" id="KW-0560">Oxidoreductase</keyword>
<evidence type="ECO:0000256" key="2">
    <source>
        <dbReference type="ARBA" id="ARBA00023002"/>
    </source>
</evidence>
<dbReference type="InterPro" id="IPR037165">
    <property type="entry name" value="AldOxase/xan_DH_Mopterin-bd_sf"/>
</dbReference>
<protein>
    <submittedName>
        <fullName evidence="4">Xanthine dehydrogenase family protein molybdopterin-binding subunit</fullName>
    </submittedName>
</protein>
<comment type="caution">
    <text evidence="4">The sequence shown here is derived from an EMBL/GenBank/DDBJ whole genome shotgun (WGS) entry which is preliminary data.</text>
</comment>
<evidence type="ECO:0000259" key="3">
    <source>
        <dbReference type="SMART" id="SM01008"/>
    </source>
</evidence>
<keyword evidence="5" id="KW-1185">Reference proteome</keyword>
<evidence type="ECO:0000313" key="4">
    <source>
        <dbReference type="EMBL" id="MBP5858585.1"/>
    </source>
</evidence>
<dbReference type="InterPro" id="IPR000674">
    <property type="entry name" value="Ald_Oxase/Xan_DH_a/b"/>
</dbReference>
<dbReference type="Gene3D" id="3.30.365.10">
    <property type="entry name" value="Aldehyde oxidase/xanthine dehydrogenase, molybdopterin binding domain"/>
    <property type="match status" value="4"/>
</dbReference>
<evidence type="ECO:0000313" key="5">
    <source>
        <dbReference type="Proteomes" id="UP000672602"/>
    </source>
</evidence>
<dbReference type="SUPFAM" id="SSF54665">
    <property type="entry name" value="CO dehydrogenase molybdoprotein N-domain-like"/>
    <property type="match status" value="1"/>
</dbReference>
<name>A0A8J7V3N9_9PROT</name>
<dbReference type="InterPro" id="IPR046867">
    <property type="entry name" value="AldOxase/xan_DH_MoCoBD2"/>
</dbReference>
<feature type="domain" description="Aldehyde oxidase/xanthine dehydrogenase a/b hammerhead" evidence="3">
    <location>
        <begin position="21"/>
        <end position="138"/>
    </location>
</feature>
<dbReference type="AlphaFoldDB" id="A0A8J7V3N9"/>
<sequence length="778" mass="81982">MAERRYIGQSTPRVEDDALLRGKARFVDDLTAPGVLHAAFLRSPVAHARLLGLDLEEARAIPGVVAILTLADLKDVLTEERLPLQFISKTLPPDITPYVLAKDEMLYVGEPVAVVLADSRATAEDAASIIGIDLEEMTPVGDLRAAVEPDAPPVCSTRAGNVCEAFEVGYADVDAAFREAAHSVRLSMNQHRGGAHPIEGRGILAEPDAGGGLVVRSSTQLAHEARAFLVALLDLDENRLRVVTPDVGGGFGAKFLLYPEEVVASAAALLLGRPVKWIEDRREHFLAAIQERDQLWEIEAACDAEGRLLGVRGSMIHDAGAYVPQGINLAYNAVTAYPGPYVLPAYHMDVRVGMTNKVPTIPVRGAGYPEGTFAMERTLDALAARVGIDRVEIRRRNLVPAESIPYATPLKSRSGAGITYDSGDFPALLDQVLEAIDHAGFEARRAEAARAGRRLGIGVACGIKGTGRGPYESAIVRVGRSGKVTVFTGAMPMGQGLKTAMAQICGDALGLPPDRIEVICGDTGTIPLGIGGFASRQTVVAGSSVARASAAVREKAIRIAAHLLEADGGDIELVDGEARVKGTNVGIDLRAIAASAHGSPGYALPPGVDPGLEASENFMPKGLTYGMGAHAVEVAVDEETGLVTLTRYAVVNDCGRAINPRMVEAQIHGGVVHGIGNALFEYMDYDDQAQPVTTTLADYLMVTAPEVPRIDVRIAEYPSPLNPLGVKGVGEAGCLPVAPAIASAVEDALGVREAAIQRVPLSPPDLIDLLRARAADAA</sequence>
<dbReference type="Proteomes" id="UP000672602">
    <property type="component" value="Unassembled WGS sequence"/>
</dbReference>
<organism evidence="4 5">
    <name type="scientific">Marivibrio halodurans</name>
    <dbReference type="NCBI Taxonomy" id="2039722"/>
    <lineage>
        <taxon>Bacteria</taxon>
        <taxon>Pseudomonadati</taxon>
        <taxon>Pseudomonadota</taxon>
        <taxon>Alphaproteobacteria</taxon>
        <taxon>Rhodospirillales</taxon>
        <taxon>Rhodospirillaceae</taxon>
        <taxon>Marivibrio</taxon>
    </lineage>
</organism>
<dbReference type="GO" id="GO:0016491">
    <property type="term" value="F:oxidoreductase activity"/>
    <property type="evidence" value="ECO:0007669"/>
    <property type="project" value="UniProtKB-KW"/>
</dbReference>
<accession>A0A8J7V3N9</accession>